<evidence type="ECO:0000256" key="10">
    <source>
        <dbReference type="SAM" id="MobiDB-lite"/>
    </source>
</evidence>
<dbReference type="InterPro" id="IPR001708">
    <property type="entry name" value="YidC/ALB3/OXA1/COX18"/>
</dbReference>
<dbReference type="CDD" id="cd20069">
    <property type="entry name" value="5TM_Oxa1-like"/>
    <property type="match status" value="1"/>
</dbReference>
<evidence type="ECO:0000313" key="13">
    <source>
        <dbReference type="EMBL" id="RYP04804.1"/>
    </source>
</evidence>
<dbReference type="GO" id="GO:0032979">
    <property type="term" value="P:protein insertion into mitochondrial inner membrane from matrix"/>
    <property type="evidence" value="ECO:0007669"/>
    <property type="project" value="TreeGrafter"/>
</dbReference>
<evidence type="ECO:0000256" key="9">
    <source>
        <dbReference type="RuleBase" id="RU003945"/>
    </source>
</evidence>
<dbReference type="PANTHER" id="PTHR12428">
    <property type="entry name" value="OXA1"/>
    <property type="match status" value="1"/>
</dbReference>
<keyword evidence="8 11" id="KW-0472">Membrane</keyword>
<keyword evidence="7" id="KW-0496">Mitochondrion</keyword>
<evidence type="ECO:0000256" key="11">
    <source>
        <dbReference type="SAM" id="Phobius"/>
    </source>
</evidence>
<evidence type="ECO:0000256" key="7">
    <source>
        <dbReference type="ARBA" id="ARBA00023128"/>
    </source>
</evidence>
<dbReference type="STRING" id="155417.A0A4Q4TG84"/>
<dbReference type="GO" id="GO:0005743">
    <property type="term" value="C:mitochondrial inner membrane"/>
    <property type="evidence" value="ECO:0007669"/>
    <property type="project" value="UniProtKB-SubCell"/>
</dbReference>
<evidence type="ECO:0000256" key="2">
    <source>
        <dbReference type="ARBA" id="ARBA00009877"/>
    </source>
</evidence>
<reference evidence="13 14" key="1">
    <citation type="submission" date="2018-06" db="EMBL/GenBank/DDBJ databases">
        <title>Complete Genomes of Monosporascus.</title>
        <authorList>
            <person name="Robinson A.J."/>
            <person name="Natvig D.O."/>
        </authorList>
    </citation>
    <scope>NUCLEOTIDE SEQUENCE [LARGE SCALE GENOMIC DNA]</scope>
    <source>
        <strain evidence="13 14">CBS 110550</strain>
    </source>
</reference>
<protein>
    <recommendedName>
        <fullName evidence="12">Membrane insertase YidC/Oxa/ALB C-terminal domain-containing protein</fullName>
    </recommendedName>
</protein>
<feature type="transmembrane region" description="Helical" evidence="11">
    <location>
        <begin position="373"/>
        <end position="396"/>
    </location>
</feature>
<keyword evidence="14" id="KW-1185">Reference proteome</keyword>
<comment type="similarity">
    <text evidence="2 9">Belongs to the OXA1/ALB3/YidC family.</text>
</comment>
<dbReference type="Proteomes" id="UP000293360">
    <property type="component" value="Unassembled WGS sequence"/>
</dbReference>
<keyword evidence="4" id="KW-0999">Mitochondrion inner membrane</keyword>
<evidence type="ECO:0000256" key="4">
    <source>
        <dbReference type="ARBA" id="ARBA00022792"/>
    </source>
</evidence>
<evidence type="ECO:0000256" key="6">
    <source>
        <dbReference type="ARBA" id="ARBA00022989"/>
    </source>
</evidence>
<feature type="compositionally biased region" description="Basic and acidic residues" evidence="10">
    <location>
        <begin position="472"/>
        <end position="498"/>
    </location>
</feature>
<evidence type="ECO:0000256" key="5">
    <source>
        <dbReference type="ARBA" id="ARBA00022946"/>
    </source>
</evidence>
<feature type="region of interest" description="Disordered" evidence="10">
    <location>
        <begin position="92"/>
        <end position="141"/>
    </location>
</feature>
<feature type="region of interest" description="Disordered" evidence="10">
    <location>
        <begin position="443"/>
        <end position="498"/>
    </location>
</feature>
<comment type="caution">
    <text evidence="13">The sequence shown here is derived from an EMBL/GenBank/DDBJ whole genome shotgun (WGS) entry which is preliminary data.</text>
</comment>
<dbReference type="OrthoDB" id="2148490at2759"/>
<feature type="transmembrane region" description="Helical" evidence="11">
    <location>
        <begin position="287"/>
        <end position="309"/>
    </location>
</feature>
<dbReference type="PANTHER" id="PTHR12428:SF66">
    <property type="entry name" value="MITOCHONDRIAL INNER MEMBRANE PROTEIN OXA1L"/>
    <property type="match status" value="1"/>
</dbReference>
<feature type="domain" description="Membrane insertase YidC/Oxa/ALB C-terminal" evidence="12">
    <location>
        <begin position="216"/>
        <end position="409"/>
    </location>
</feature>
<dbReference type="GO" id="GO:0032977">
    <property type="term" value="F:membrane insertase activity"/>
    <property type="evidence" value="ECO:0007669"/>
    <property type="project" value="InterPro"/>
</dbReference>
<evidence type="ECO:0000256" key="3">
    <source>
        <dbReference type="ARBA" id="ARBA00022692"/>
    </source>
</evidence>
<sequence>MLPSRGVQSRINPAFALRRSSKVLRPSARQFSRLSSQRPNAPLVGLESSSLPRLASIGSCGPPIAPLTAGIVGGASTVFAGRAGASRSLSLWPFGSKQQQPPSGTPAATVESSPEPQPSAAATTISPEASSPAAQPISQDAAASASFHSAEPFAQPATPIDSSLDNLDLTPSILDIPERIGYLKELGLEFGPGPTAACEWLLEHIYVYTGLSWWGALAAAATLWRVILFVPTLRASKSSALTQEMQKSPEYLQAYEEFKLAAYRTHDNMAMMKARARMAAVRKRAGVNFWWIPVPLLTVPFSFGMFRLVRGMASIPVPSMETGGFAWFTDLTVHDPYYILPIANVLLGTLMFKQNQKANLNPNPTQAAMMKSMMYIFPPLIFVSTAWLPAGLQWFFLMLSTTTVAQTTATLNPAVRRWADLPPLPSSAGPVPAAGAVAYQAPTARSAENGEKDEKGGFIKDITKGVQNSLGQDDRKKAWEKAEEYESRRAAEEKEKELRRLEEMRRKRKKGQM</sequence>
<feature type="compositionally biased region" description="Polar residues" evidence="10">
    <location>
        <begin position="110"/>
        <end position="138"/>
    </location>
</feature>
<feature type="transmembrane region" description="Helical" evidence="11">
    <location>
        <begin position="211"/>
        <end position="230"/>
    </location>
</feature>
<dbReference type="EMBL" id="QJNU01000194">
    <property type="protein sequence ID" value="RYP04804.1"/>
    <property type="molecule type" value="Genomic_DNA"/>
</dbReference>
<organism evidence="13 14">
    <name type="scientific">Monosporascus ibericus</name>
    <dbReference type="NCBI Taxonomy" id="155417"/>
    <lineage>
        <taxon>Eukaryota</taxon>
        <taxon>Fungi</taxon>
        <taxon>Dikarya</taxon>
        <taxon>Ascomycota</taxon>
        <taxon>Pezizomycotina</taxon>
        <taxon>Sordariomycetes</taxon>
        <taxon>Xylariomycetidae</taxon>
        <taxon>Xylariales</taxon>
        <taxon>Xylariales incertae sedis</taxon>
        <taxon>Monosporascus</taxon>
    </lineage>
</organism>
<name>A0A4Q4TG84_9PEZI</name>
<dbReference type="AlphaFoldDB" id="A0A4Q4TG84"/>
<dbReference type="InterPro" id="IPR028055">
    <property type="entry name" value="YidC/Oxa/ALB_C"/>
</dbReference>
<evidence type="ECO:0000313" key="14">
    <source>
        <dbReference type="Proteomes" id="UP000293360"/>
    </source>
</evidence>
<evidence type="ECO:0000256" key="8">
    <source>
        <dbReference type="ARBA" id="ARBA00023136"/>
    </source>
</evidence>
<evidence type="ECO:0000259" key="12">
    <source>
        <dbReference type="Pfam" id="PF02096"/>
    </source>
</evidence>
<evidence type="ECO:0000256" key="1">
    <source>
        <dbReference type="ARBA" id="ARBA00004448"/>
    </source>
</evidence>
<proteinExistence type="inferred from homology"/>
<accession>A0A4Q4TG84</accession>
<gene>
    <name evidence="13" type="ORF">DL764_004220</name>
</gene>
<dbReference type="Pfam" id="PF02096">
    <property type="entry name" value="60KD_IMP"/>
    <property type="match status" value="1"/>
</dbReference>
<comment type="subcellular location">
    <subcellularLocation>
        <location evidence="9">Membrane</location>
        <topology evidence="9">Multi-pass membrane protein</topology>
    </subcellularLocation>
    <subcellularLocation>
        <location evidence="1">Mitochondrion inner membrane</location>
        <topology evidence="1">Multi-pass membrane protein</topology>
    </subcellularLocation>
</comment>
<keyword evidence="5" id="KW-0809">Transit peptide</keyword>
<feature type="compositionally biased region" description="Basic and acidic residues" evidence="10">
    <location>
        <begin position="448"/>
        <end position="463"/>
    </location>
</feature>
<keyword evidence="6 11" id="KW-1133">Transmembrane helix</keyword>
<keyword evidence="3 9" id="KW-0812">Transmembrane</keyword>